<dbReference type="AlphaFoldDB" id="A0A4Y8KMS7"/>
<feature type="compositionally biased region" description="Low complexity" evidence="1">
    <location>
        <begin position="591"/>
        <end position="605"/>
    </location>
</feature>
<keyword evidence="2" id="KW-0812">Transmembrane</keyword>
<dbReference type="InterPro" id="IPR021878">
    <property type="entry name" value="TgpA_N"/>
</dbReference>
<evidence type="ECO:0000259" key="3">
    <source>
        <dbReference type="SMART" id="SM00460"/>
    </source>
</evidence>
<dbReference type="Proteomes" id="UP000298218">
    <property type="component" value="Unassembled WGS sequence"/>
</dbReference>
<keyword evidence="5" id="KW-1185">Reference proteome</keyword>
<sequence length="800" mass="84582">MTDAGPAAVAGRGGAPFLRGRGTAYGARKDANWPFVATLLALLLVASGALGPLLRGTSWWWVMSAVAIIVLLLGALLPTLRVARPVLPLWLLGGLLLTLTLFFGAGTALLWIVPTPATARVFSGLVASGVDSIWQQSVPAQVTDGILFLLAAGAGLIAVLMHTLAVTLRTPALAGVPVLVPLLVPGAIVAGPPNVMALVVTSAVYLVLLRVDVRHRRAADANHAVGGGPVARVFVSSSRRRVVPVWGTLSAGAVALVAALVLGLVVPSVTGNDPRSGSNALLFGSGVSPMINLGQDLRRPKAGPVLHYTSTAERQSYFTLLTLDSLVGQTWTARIDGVRIDNSVENIDRPPGVSEEVETTLAETSVVIDGVNTRWLPVPARTVKVTGLTGVWYWDTRTRAVASADASTIGQTYIAEALELRPTAEQMRQAGSEYSSVLARNLDVPSGMPTIIEDRAREVTAGTTSSYDAAVALQGYLNGSAFTYDTESPVEEGYDGGGLDVVGVFLEKKRGYCVHFASAMASMARSLGIPSRISLGYLPGVKSQDLEQGRGRYDVDSHDLHSWPELYFSGVGWVPFEPTPGRGTVPDYEQAATTDTTTGATNETAPSAAAREPVDPGAVDLQASGATSSPTRQAGTVLGQLASLALGLLLLLLVPAGVRAVQHRARHRRIRSGTLTRQQAVLAAWGELCDTVLDYGITVRVTETPRMLRDRLCAVIGEESAAAVVLARLCEAVERARYDRGSDEDGTVDEAVVLSRELGEMARRIHVSVGRGARWRAVLLPRSLILVLWLLLNGRSPRNA</sequence>
<dbReference type="InterPro" id="IPR052901">
    <property type="entry name" value="Bact_TGase-like"/>
</dbReference>
<organism evidence="4 5">
    <name type="scientific">Cryobacterium psychrophilum</name>
    <dbReference type="NCBI Taxonomy" id="41988"/>
    <lineage>
        <taxon>Bacteria</taxon>
        <taxon>Bacillati</taxon>
        <taxon>Actinomycetota</taxon>
        <taxon>Actinomycetes</taxon>
        <taxon>Micrococcales</taxon>
        <taxon>Microbacteriaceae</taxon>
        <taxon>Cryobacterium</taxon>
    </lineage>
</organism>
<accession>A0A4Y8KMS7</accession>
<comment type="caution">
    <text evidence="4">The sequence shown here is derived from an EMBL/GenBank/DDBJ whole genome shotgun (WGS) entry which is preliminary data.</text>
</comment>
<evidence type="ECO:0000313" key="4">
    <source>
        <dbReference type="EMBL" id="TFD78515.1"/>
    </source>
</evidence>
<dbReference type="EMBL" id="SOHQ01000028">
    <property type="protein sequence ID" value="TFD78515.1"/>
    <property type="molecule type" value="Genomic_DNA"/>
</dbReference>
<feature type="transmembrane region" description="Helical" evidence="2">
    <location>
        <begin position="242"/>
        <end position="266"/>
    </location>
</feature>
<feature type="domain" description="Transglutaminase-like" evidence="3">
    <location>
        <begin position="505"/>
        <end position="580"/>
    </location>
</feature>
<dbReference type="Pfam" id="PF01841">
    <property type="entry name" value="Transglut_core"/>
    <property type="match status" value="1"/>
</dbReference>
<feature type="transmembrane region" description="Helical" evidence="2">
    <location>
        <begin position="59"/>
        <end position="77"/>
    </location>
</feature>
<gene>
    <name evidence="4" type="ORF">E3T53_10005</name>
</gene>
<dbReference type="PANTHER" id="PTHR42736:SF1">
    <property type="entry name" value="PROTEIN-GLUTAMINE GAMMA-GLUTAMYLTRANSFERASE"/>
    <property type="match status" value="1"/>
</dbReference>
<dbReference type="Gene3D" id="3.10.620.30">
    <property type="match status" value="1"/>
</dbReference>
<dbReference type="Pfam" id="PF11992">
    <property type="entry name" value="TgpA_N"/>
    <property type="match status" value="1"/>
</dbReference>
<protein>
    <recommendedName>
        <fullName evidence="3">Transglutaminase-like domain-containing protein</fullName>
    </recommendedName>
</protein>
<reference evidence="4 5" key="1">
    <citation type="submission" date="2019-03" db="EMBL/GenBank/DDBJ databases">
        <title>Genomics of glacier-inhabiting Cryobacterium strains.</title>
        <authorList>
            <person name="Liu Q."/>
            <person name="Xin Y.-H."/>
        </authorList>
    </citation>
    <scope>NUCLEOTIDE SEQUENCE [LARGE SCALE GENOMIC DNA]</scope>
    <source>
        <strain evidence="4 5">CGMCC 1.4292</strain>
    </source>
</reference>
<keyword evidence="2" id="KW-0472">Membrane</keyword>
<dbReference type="InterPro" id="IPR002931">
    <property type="entry name" value="Transglutaminase-like"/>
</dbReference>
<feature type="transmembrane region" description="Helical" evidence="2">
    <location>
        <begin position="195"/>
        <end position="213"/>
    </location>
</feature>
<feature type="transmembrane region" description="Helical" evidence="2">
    <location>
        <begin position="146"/>
        <end position="165"/>
    </location>
</feature>
<dbReference type="SUPFAM" id="SSF54001">
    <property type="entry name" value="Cysteine proteinases"/>
    <property type="match status" value="1"/>
</dbReference>
<feature type="transmembrane region" description="Helical" evidence="2">
    <location>
        <begin position="89"/>
        <end position="113"/>
    </location>
</feature>
<name>A0A4Y8KMS7_9MICO</name>
<feature type="transmembrane region" description="Helical" evidence="2">
    <location>
        <begin position="637"/>
        <end position="661"/>
    </location>
</feature>
<proteinExistence type="predicted"/>
<evidence type="ECO:0000256" key="2">
    <source>
        <dbReference type="SAM" id="Phobius"/>
    </source>
</evidence>
<dbReference type="PANTHER" id="PTHR42736">
    <property type="entry name" value="PROTEIN-GLUTAMINE GAMMA-GLUTAMYLTRANSFERASE"/>
    <property type="match status" value="1"/>
</dbReference>
<feature type="transmembrane region" description="Helical" evidence="2">
    <location>
        <begin position="31"/>
        <end position="53"/>
    </location>
</feature>
<feature type="region of interest" description="Disordered" evidence="1">
    <location>
        <begin position="582"/>
        <end position="632"/>
    </location>
</feature>
<evidence type="ECO:0000256" key="1">
    <source>
        <dbReference type="SAM" id="MobiDB-lite"/>
    </source>
</evidence>
<dbReference type="InterPro" id="IPR038765">
    <property type="entry name" value="Papain-like_cys_pep_sf"/>
</dbReference>
<evidence type="ECO:0000313" key="5">
    <source>
        <dbReference type="Proteomes" id="UP000298218"/>
    </source>
</evidence>
<dbReference type="OrthoDB" id="9804023at2"/>
<dbReference type="SMART" id="SM00460">
    <property type="entry name" value="TGc"/>
    <property type="match status" value="1"/>
</dbReference>
<dbReference type="RefSeq" id="WP_134174233.1">
    <property type="nucleotide sequence ID" value="NZ_SODI01000001.1"/>
</dbReference>
<keyword evidence="2" id="KW-1133">Transmembrane helix</keyword>